<dbReference type="Gene3D" id="3.40.50.150">
    <property type="entry name" value="Vaccinia Virus protein VP39"/>
    <property type="match status" value="1"/>
</dbReference>
<dbReference type="AlphaFoldDB" id="A0A812WUK9"/>
<keyword evidence="3" id="KW-1185">Reference proteome</keyword>
<comment type="caution">
    <text evidence="2">The sequence shown here is derived from an EMBL/GenBank/DDBJ whole genome shotgun (WGS) entry which is preliminary data.</text>
</comment>
<gene>
    <name evidence="2" type="ORF">SPIL2461_LOCUS19627</name>
</gene>
<evidence type="ECO:0008006" key="4">
    <source>
        <dbReference type="Google" id="ProtNLM"/>
    </source>
</evidence>
<dbReference type="Pfam" id="PF13489">
    <property type="entry name" value="Methyltransf_23"/>
    <property type="match status" value="1"/>
</dbReference>
<evidence type="ECO:0000313" key="3">
    <source>
        <dbReference type="Proteomes" id="UP000649617"/>
    </source>
</evidence>
<dbReference type="Proteomes" id="UP000649617">
    <property type="component" value="Unassembled WGS sequence"/>
</dbReference>
<protein>
    <recommendedName>
        <fullName evidence="4">Methyltransferase type 11 domain-containing protein</fullName>
    </recommendedName>
</protein>
<reference evidence="2" key="1">
    <citation type="submission" date="2021-02" db="EMBL/GenBank/DDBJ databases">
        <authorList>
            <person name="Dougan E. K."/>
            <person name="Rhodes N."/>
            <person name="Thang M."/>
            <person name="Chan C."/>
        </authorList>
    </citation>
    <scope>NUCLEOTIDE SEQUENCE</scope>
</reference>
<name>A0A812WUK9_SYMPI</name>
<dbReference type="SUPFAM" id="SSF53335">
    <property type="entry name" value="S-adenosyl-L-methionine-dependent methyltransferases"/>
    <property type="match status" value="1"/>
</dbReference>
<dbReference type="EMBL" id="CAJNIZ010044705">
    <property type="protein sequence ID" value="CAE7698570.1"/>
    <property type="molecule type" value="Genomic_DNA"/>
</dbReference>
<organism evidence="2 3">
    <name type="scientific">Symbiodinium pilosum</name>
    <name type="common">Dinoflagellate</name>
    <dbReference type="NCBI Taxonomy" id="2952"/>
    <lineage>
        <taxon>Eukaryota</taxon>
        <taxon>Sar</taxon>
        <taxon>Alveolata</taxon>
        <taxon>Dinophyceae</taxon>
        <taxon>Suessiales</taxon>
        <taxon>Symbiodiniaceae</taxon>
        <taxon>Symbiodinium</taxon>
    </lineage>
</organism>
<feature type="region of interest" description="Disordered" evidence="1">
    <location>
        <begin position="254"/>
        <end position="275"/>
    </location>
</feature>
<dbReference type="OrthoDB" id="411696at2759"/>
<accession>A0A812WUK9</accession>
<dbReference type="InterPro" id="IPR029063">
    <property type="entry name" value="SAM-dependent_MTases_sf"/>
</dbReference>
<evidence type="ECO:0000256" key="1">
    <source>
        <dbReference type="SAM" id="MobiDB-lite"/>
    </source>
</evidence>
<proteinExistence type="predicted"/>
<evidence type="ECO:0000313" key="2">
    <source>
        <dbReference type="EMBL" id="CAE7698570.1"/>
    </source>
</evidence>
<sequence length="544" mass="62606">MGFLVSADVARGVAHNAKRMELATRHLPPDVAYGVWVQPLEGIQYKHMVLFEEIPQEELFAALLFPMDWLLWQKLFQVDTCQLGTGRENLWYSEDQIESDQLAAASPKATFVEDCWKGMGGRPEAWYFACCELDWDWCWVEPFTREECCPPPFLHEEVFPGRPRSEDADVVQGFFRFDNAEFYLLTEALRKAGTGEVRGLTRSRCLTPEDCAQEAFVRLYHSFWQAGLLPLRHPWLMKENDRLHGVAWKLQQEADDEQDSKAEAAEAGNESGQQVDRRASAFEEYIVDRRQITHWMQQSASKIAPKSIPGARRCLEWEKPKYSQRFFRDHCDFFDVVIYAQSPDWKITTNDKGKAYYMDIHEAEKLIEAGTFSLVICTQVFEHLREPYKAIEQIFRLLVPGGFVVWSAPLFSQVHGTPQDYFRYTPDGASALAKHAGFDVVSQYAPGDLKCLVGVLLGMISPYWTDEELFNEFEGGFPLQVYLILRRPPNASKNQEPSCLRNHGSFAPDFFEFSLLKAFHWLIKRCAVLHRDWGGAVNMDPMFG</sequence>